<evidence type="ECO:0000256" key="7">
    <source>
        <dbReference type="ARBA" id="ARBA00022840"/>
    </source>
</evidence>
<comment type="PTM">
    <text evidence="12">Carboxylation is probably crucial for Mg(2+) binding and, consequently, for the gamma-phosphate positioning of ATP.</text>
</comment>
<dbReference type="InterPro" id="IPR005761">
    <property type="entry name" value="UDP-N-AcMur-Glu-dNH2Pim_ligase"/>
</dbReference>
<comment type="pathway">
    <text evidence="1 12 13">Cell wall biogenesis; peptidoglycan biosynthesis.</text>
</comment>
<evidence type="ECO:0000256" key="5">
    <source>
        <dbReference type="ARBA" id="ARBA00022618"/>
    </source>
</evidence>
<feature type="domain" description="Mur ligase central" evidence="16">
    <location>
        <begin position="109"/>
        <end position="308"/>
    </location>
</feature>
<feature type="binding site" evidence="12">
    <location>
        <begin position="111"/>
        <end position="117"/>
    </location>
    <ligand>
        <name>ATP</name>
        <dbReference type="ChEBI" id="CHEBI:30616"/>
    </ligand>
</feature>
<comment type="caution">
    <text evidence="17">The sequence shown here is derived from an EMBL/GenBank/DDBJ whole genome shotgun (WGS) entry which is preliminary data.</text>
</comment>
<evidence type="ECO:0000256" key="12">
    <source>
        <dbReference type="HAMAP-Rule" id="MF_00208"/>
    </source>
</evidence>
<dbReference type="HAMAP" id="MF_00208">
    <property type="entry name" value="MurE"/>
    <property type="match status" value="1"/>
</dbReference>
<dbReference type="Gene3D" id="3.90.190.20">
    <property type="entry name" value="Mur ligase, C-terminal domain"/>
    <property type="match status" value="1"/>
</dbReference>
<keyword evidence="7 12" id="KW-0067">ATP-binding</keyword>
<dbReference type="InterPro" id="IPR036615">
    <property type="entry name" value="Mur_ligase_C_dom_sf"/>
</dbReference>
<dbReference type="Pfam" id="PF02875">
    <property type="entry name" value="Mur_ligase_C"/>
    <property type="match status" value="1"/>
</dbReference>
<dbReference type="InterPro" id="IPR036565">
    <property type="entry name" value="Mur-like_cat_sf"/>
</dbReference>
<sequence length="491" mass="55082">MKLRNLLQDNVHSLDIQGEIENIEVKGIANNSKDVEAGFIFVAIKGSLADGHQFINDAVSSGAAVIVGEETIANLSVPYLKVDDSREWLGRLASHFYDHPSERKVIVGITGTNGKTTTSYFLKHLLQENGISCSLIGTIQTIINGKATPSTNTTPSSLDLHKLISQSQDEVIIVEVSSHGLDQKRLEGIQFDLCLFTNLDHDHLDYHGTLEEYFQTKSTLFTMLKQNGLAVINDDDYWGSKLISNLKRMGQEVQSIGKSSTSTIQFTELSMDATPIFQFLDNKTQYKVQLSIPGLHNIYNCLLAFIAAKNLGVSEEKLLSSLTTFKGIEGRFERIQLINDVTVVVDYAHTASAVGHCLRTARQCKAKRIIHLFGYRGDRDEAKREEMLRISSELSDFYILTMDDLNTESSEEMIRKLQMLKKDTGKDNGCFIPDRTLAIKEAIAMSQKGDWVVITGKGHESYQQSFYLPTNSDRETIDYFDENLKEKISNW</sequence>
<dbReference type="RefSeq" id="WP_378931263.1">
    <property type="nucleotide sequence ID" value="NZ_JBHLVO010000003.1"/>
</dbReference>
<keyword evidence="18" id="KW-1185">Reference proteome</keyword>
<comment type="subcellular location">
    <subcellularLocation>
        <location evidence="12 13">Cytoplasm</location>
    </subcellularLocation>
</comment>
<evidence type="ECO:0000256" key="2">
    <source>
        <dbReference type="ARBA" id="ARBA00005898"/>
    </source>
</evidence>
<keyword evidence="9 12" id="KW-0573">Peptidoglycan synthesis</keyword>
<dbReference type="NCBIfam" id="NF001126">
    <property type="entry name" value="PRK00139.1-4"/>
    <property type="match status" value="1"/>
</dbReference>
<feature type="binding site" evidence="12">
    <location>
        <position position="152"/>
    </location>
    <ligand>
        <name>UDP-N-acetyl-alpha-D-muramoyl-L-alanyl-D-glutamate</name>
        <dbReference type="ChEBI" id="CHEBI:83900"/>
    </ligand>
</feature>
<keyword evidence="11 12" id="KW-0961">Cell wall biogenesis/degradation</keyword>
<evidence type="ECO:0000259" key="16">
    <source>
        <dbReference type="Pfam" id="PF08245"/>
    </source>
</evidence>
<feature type="binding site" evidence="12">
    <location>
        <position position="185"/>
    </location>
    <ligand>
        <name>UDP-N-acetyl-alpha-D-muramoyl-L-alanyl-D-glutamate</name>
        <dbReference type="ChEBI" id="CHEBI:83900"/>
    </ligand>
</feature>
<dbReference type="GO" id="GO:0008765">
    <property type="term" value="F:UDP-N-acetylmuramoylalanyl-D-glutamate-2,6-diaminopimelate ligase activity"/>
    <property type="evidence" value="ECO:0007669"/>
    <property type="project" value="UniProtKB-EC"/>
</dbReference>
<dbReference type="InterPro" id="IPR013221">
    <property type="entry name" value="Mur_ligase_cen"/>
</dbReference>
<comment type="function">
    <text evidence="12">Catalyzes the addition of an amino acid to the nucleotide precursor UDP-N-acetylmuramoyl-L-alanyl-D-glutamate (UMAG) in the biosynthesis of bacterial cell-wall peptidoglycan.</text>
</comment>
<dbReference type="PANTHER" id="PTHR23135:SF4">
    <property type="entry name" value="UDP-N-ACETYLMURAMOYL-L-ALANYL-D-GLUTAMATE--2,6-DIAMINOPIMELATE LIGASE MURE HOMOLOG, CHLOROPLASTIC"/>
    <property type="match status" value="1"/>
</dbReference>
<dbReference type="InterPro" id="IPR004101">
    <property type="entry name" value="Mur_ligase_C"/>
</dbReference>
<dbReference type="Pfam" id="PF01225">
    <property type="entry name" value="Mur_ligase"/>
    <property type="match status" value="1"/>
</dbReference>
<proteinExistence type="inferred from homology"/>
<accession>A0ABV6GCA2</accession>
<keyword evidence="10 12" id="KW-0131">Cell cycle</keyword>
<reference evidence="17 18" key="1">
    <citation type="submission" date="2024-09" db="EMBL/GenBank/DDBJ databases">
        <authorList>
            <person name="Sun Q."/>
            <person name="Mori K."/>
        </authorList>
    </citation>
    <scope>NUCLEOTIDE SEQUENCE [LARGE SCALE GENOMIC DNA]</scope>
    <source>
        <strain evidence="17 18">CCM 7228</strain>
    </source>
</reference>
<dbReference type="Pfam" id="PF08245">
    <property type="entry name" value="Mur_ligase_M"/>
    <property type="match status" value="1"/>
</dbReference>
<dbReference type="Proteomes" id="UP001589854">
    <property type="component" value="Unassembled WGS sequence"/>
</dbReference>
<dbReference type="Gene3D" id="3.40.1390.10">
    <property type="entry name" value="MurE/MurF, N-terminal domain"/>
    <property type="match status" value="1"/>
</dbReference>
<keyword evidence="5 12" id="KW-0132">Cell division</keyword>
<dbReference type="InterPro" id="IPR000713">
    <property type="entry name" value="Mur_ligase_N"/>
</dbReference>
<name>A0ABV6GCA2_9BACI</name>
<dbReference type="SUPFAM" id="SSF63418">
    <property type="entry name" value="MurE/MurF N-terminal domain"/>
    <property type="match status" value="1"/>
</dbReference>
<keyword evidence="3 12" id="KW-0963">Cytoplasm</keyword>
<dbReference type="PROSITE" id="PS01011">
    <property type="entry name" value="FOLYLPOLYGLU_SYNT_1"/>
    <property type="match status" value="1"/>
</dbReference>
<feature type="domain" description="Mur ligase C-terminal" evidence="15">
    <location>
        <begin position="330"/>
        <end position="458"/>
    </location>
</feature>
<keyword evidence="4 12" id="KW-0436">Ligase</keyword>
<evidence type="ECO:0000259" key="15">
    <source>
        <dbReference type="Pfam" id="PF02875"/>
    </source>
</evidence>
<dbReference type="PANTHER" id="PTHR23135">
    <property type="entry name" value="MUR LIGASE FAMILY MEMBER"/>
    <property type="match status" value="1"/>
</dbReference>
<evidence type="ECO:0000256" key="4">
    <source>
        <dbReference type="ARBA" id="ARBA00022598"/>
    </source>
</evidence>
<evidence type="ECO:0000259" key="14">
    <source>
        <dbReference type="Pfam" id="PF01225"/>
    </source>
</evidence>
<feature type="modified residue" description="N6-carboxylysine" evidence="12">
    <location>
        <position position="217"/>
    </location>
</feature>
<dbReference type="InterPro" id="IPR035911">
    <property type="entry name" value="MurE/MurF_N"/>
</dbReference>
<comment type="similarity">
    <text evidence="2 12">Belongs to the MurCDEF family. MurE subfamily.</text>
</comment>
<dbReference type="InterPro" id="IPR018109">
    <property type="entry name" value="Folylpolyglutamate_synth_CS"/>
</dbReference>
<evidence type="ECO:0000256" key="1">
    <source>
        <dbReference type="ARBA" id="ARBA00004752"/>
    </source>
</evidence>
<gene>
    <name evidence="12" type="primary">murE</name>
    <name evidence="17" type="ORF">ACFFIX_05150</name>
</gene>
<evidence type="ECO:0000313" key="17">
    <source>
        <dbReference type="EMBL" id="MFC0270834.1"/>
    </source>
</evidence>
<feature type="binding site" evidence="12">
    <location>
        <position position="183"/>
    </location>
    <ligand>
        <name>UDP-N-acetyl-alpha-D-muramoyl-L-alanyl-D-glutamate</name>
        <dbReference type="ChEBI" id="CHEBI:83900"/>
    </ligand>
</feature>
<evidence type="ECO:0000256" key="8">
    <source>
        <dbReference type="ARBA" id="ARBA00022960"/>
    </source>
</evidence>
<dbReference type="SUPFAM" id="SSF53244">
    <property type="entry name" value="MurD-like peptide ligases, peptide-binding domain"/>
    <property type="match status" value="1"/>
</dbReference>
<dbReference type="NCBIfam" id="TIGR01085">
    <property type="entry name" value="murE"/>
    <property type="match status" value="1"/>
</dbReference>
<evidence type="ECO:0000256" key="11">
    <source>
        <dbReference type="ARBA" id="ARBA00023316"/>
    </source>
</evidence>
<dbReference type="EMBL" id="JBHLVO010000003">
    <property type="protein sequence ID" value="MFC0270834.1"/>
    <property type="molecule type" value="Genomic_DNA"/>
</dbReference>
<evidence type="ECO:0000256" key="3">
    <source>
        <dbReference type="ARBA" id="ARBA00022490"/>
    </source>
</evidence>
<feature type="domain" description="Mur ligase N-terminal catalytic" evidence="14">
    <location>
        <begin position="25"/>
        <end position="97"/>
    </location>
</feature>
<dbReference type="Gene3D" id="3.40.1190.10">
    <property type="entry name" value="Mur-like, catalytic domain"/>
    <property type="match status" value="1"/>
</dbReference>
<comment type="cofactor">
    <cofactor evidence="12">
        <name>Mg(2+)</name>
        <dbReference type="ChEBI" id="CHEBI:18420"/>
    </cofactor>
</comment>
<evidence type="ECO:0000256" key="6">
    <source>
        <dbReference type="ARBA" id="ARBA00022741"/>
    </source>
</evidence>
<feature type="binding site" evidence="12">
    <location>
        <position position="32"/>
    </location>
    <ligand>
        <name>UDP-N-acetyl-alpha-D-muramoyl-L-alanyl-D-glutamate</name>
        <dbReference type="ChEBI" id="CHEBI:83900"/>
    </ligand>
</feature>
<dbReference type="EC" id="6.3.2.-" evidence="12"/>
<keyword evidence="12" id="KW-0460">Magnesium</keyword>
<protein>
    <recommendedName>
        <fullName evidence="12">UDP-N-acetylmuramyl-tripeptide synthetase</fullName>
        <ecNumber evidence="12">6.3.2.-</ecNumber>
    </recommendedName>
    <alternativeName>
        <fullName evidence="12">UDP-MurNAc-tripeptide synthetase</fullName>
    </alternativeName>
</protein>
<dbReference type="SUPFAM" id="SSF53623">
    <property type="entry name" value="MurD-like peptide ligases, catalytic domain"/>
    <property type="match status" value="1"/>
</dbReference>
<evidence type="ECO:0000256" key="9">
    <source>
        <dbReference type="ARBA" id="ARBA00022984"/>
    </source>
</evidence>
<feature type="binding site" evidence="12">
    <location>
        <position position="177"/>
    </location>
    <ligand>
        <name>UDP-N-acetyl-alpha-D-muramoyl-L-alanyl-D-glutamate</name>
        <dbReference type="ChEBI" id="CHEBI:83900"/>
    </ligand>
</feature>
<evidence type="ECO:0000256" key="13">
    <source>
        <dbReference type="RuleBase" id="RU004135"/>
    </source>
</evidence>
<comment type="caution">
    <text evidence="12">Lacks conserved residue(s) required for the propagation of feature annotation.</text>
</comment>
<evidence type="ECO:0000256" key="10">
    <source>
        <dbReference type="ARBA" id="ARBA00023306"/>
    </source>
</evidence>
<keyword evidence="8 12" id="KW-0133">Cell shape</keyword>
<feature type="binding site" evidence="12">
    <location>
        <begin position="153"/>
        <end position="154"/>
    </location>
    <ligand>
        <name>UDP-N-acetyl-alpha-D-muramoyl-L-alanyl-D-glutamate</name>
        <dbReference type="ChEBI" id="CHEBI:83900"/>
    </ligand>
</feature>
<keyword evidence="6 12" id="KW-0547">Nucleotide-binding</keyword>
<organism evidence="17 18">
    <name type="scientific">Metabacillus herbersteinensis</name>
    <dbReference type="NCBI Taxonomy" id="283816"/>
    <lineage>
        <taxon>Bacteria</taxon>
        <taxon>Bacillati</taxon>
        <taxon>Bacillota</taxon>
        <taxon>Bacilli</taxon>
        <taxon>Bacillales</taxon>
        <taxon>Bacillaceae</taxon>
        <taxon>Metabacillus</taxon>
    </lineage>
</organism>
<evidence type="ECO:0000313" key="18">
    <source>
        <dbReference type="Proteomes" id="UP001589854"/>
    </source>
</evidence>